<dbReference type="PANTHER" id="PTHR13789">
    <property type="entry name" value="MONOOXYGENASE"/>
    <property type="match status" value="1"/>
</dbReference>
<sequence>MAPTRTAIVVGGGIAGPVAALALRRAGIEATVHEAHDGTADGVGGALSIAPNGRAALDLVGLDRVGEPMNAIVLQNHRGRTVTEIRQPMQFTWRADLYRRLYDLAVGAGVRVHHGQRLVDVSESATGVRAVFADGSVSEEADVLVGADGIRSTVRRLIDPAAPEPRYSGLLGFGARVEGVGLPPTGDRMYMAFGRRAFFGYQSFADGSGVWFANLPHPYAGWDEVRKTPNEEWLHRLAGAFSGDAVPALELLRRTAPADLVSSGPMEDLPHVPQWHRGRMVLVGDSAHATSPSSGQGASLAAESAVELARALRDLPYRQAFAAYERARRARVERVIAEAHRTNSGKAAGPVGRLVRDALLPLFARMATPARTAWKFDHRIDWEARVLAA</sequence>
<dbReference type="EMBL" id="JBHSQJ010000252">
    <property type="protein sequence ID" value="MFC5911802.1"/>
    <property type="molecule type" value="Genomic_DNA"/>
</dbReference>
<dbReference type="InterPro" id="IPR002938">
    <property type="entry name" value="FAD-bd"/>
</dbReference>
<evidence type="ECO:0000313" key="4">
    <source>
        <dbReference type="EMBL" id="MFC5911802.1"/>
    </source>
</evidence>
<dbReference type="SUPFAM" id="SSF51905">
    <property type="entry name" value="FAD/NAD(P)-binding domain"/>
    <property type="match status" value="1"/>
</dbReference>
<protein>
    <submittedName>
        <fullName evidence="4">FAD-dependent oxidoreductase</fullName>
    </submittedName>
</protein>
<dbReference type="PRINTS" id="PR00420">
    <property type="entry name" value="RNGMNOXGNASE"/>
</dbReference>
<dbReference type="Gene3D" id="3.50.50.60">
    <property type="entry name" value="FAD/NAD(P)-binding domain"/>
    <property type="match status" value="1"/>
</dbReference>
<keyword evidence="2" id="KW-0503">Monooxygenase</keyword>
<accession>A0ABW1GD05</accession>
<dbReference type="PANTHER" id="PTHR13789:SF309">
    <property type="entry name" value="PUTATIVE (AFU_ORTHOLOGUE AFUA_6G14510)-RELATED"/>
    <property type="match status" value="1"/>
</dbReference>
<proteinExistence type="predicted"/>
<dbReference type="InterPro" id="IPR050493">
    <property type="entry name" value="FAD-dep_Monooxygenase_BioMet"/>
</dbReference>
<name>A0ABW1GD05_9ACTN</name>
<comment type="caution">
    <text evidence="4">The sequence shown here is derived from an EMBL/GenBank/DDBJ whole genome shotgun (WGS) entry which is preliminary data.</text>
</comment>
<dbReference type="RefSeq" id="WP_380591384.1">
    <property type="nucleotide sequence ID" value="NZ_JBHSQJ010000252.1"/>
</dbReference>
<gene>
    <name evidence="4" type="ORF">ACFP3V_31930</name>
</gene>
<dbReference type="InterPro" id="IPR036188">
    <property type="entry name" value="FAD/NAD-bd_sf"/>
</dbReference>
<organism evidence="4 5">
    <name type="scientific">Streptacidiphilus monticola</name>
    <dbReference type="NCBI Taxonomy" id="2161674"/>
    <lineage>
        <taxon>Bacteria</taxon>
        <taxon>Bacillati</taxon>
        <taxon>Actinomycetota</taxon>
        <taxon>Actinomycetes</taxon>
        <taxon>Kitasatosporales</taxon>
        <taxon>Streptomycetaceae</taxon>
        <taxon>Streptacidiphilus</taxon>
    </lineage>
</organism>
<feature type="domain" description="FAD-binding" evidence="3">
    <location>
        <begin position="274"/>
        <end position="338"/>
    </location>
</feature>
<keyword evidence="1" id="KW-0560">Oxidoreductase</keyword>
<evidence type="ECO:0000256" key="2">
    <source>
        <dbReference type="ARBA" id="ARBA00023033"/>
    </source>
</evidence>
<evidence type="ECO:0000259" key="3">
    <source>
        <dbReference type="Pfam" id="PF01494"/>
    </source>
</evidence>
<reference evidence="5" key="1">
    <citation type="journal article" date="2019" name="Int. J. Syst. Evol. Microbiol.">
        <title>The Global Catalogue of Microorganisms (GCM) 10K type strain sequencing project: providing services to taxonomists for standard genome sequencing and annotation.</title>
        <authorList>
            <consortium name="The Broad Institute Genomics Platform"/>
            <consortium name="The Broad Institute Genome Sequencing Center for Infectious Disease"/>
            <person name="Wu L."/>
            <person name="Ma J."/>
        </authorList>
    </citation>
    <scope>NUCLEOTIDE SEQUENCE [LARGE SCALE GENOMIC DNA]</scope>
    <source>
        <strain evidence="5">JCM 4816</strain>
    </source>
</reference>
<feature type="domain" description="FAD-binding" evidence="3">
    <location>
        <begin position="7"/>
        <end position="159"/>
    </location>
</feature>
<evidence type="ECO:0000313" key="5">
    <source>
        <dbReference type="Proteomes" id="UP001596174"/>
    </source>
</evidence>
<dbReference type="Pfam" id="PF01494">
    <property type="entry name" value="FAD_binding_3"/>
    <property type="match status" value="2"/>
</dbReference>
<evidence type="ECO:0000256" key="1">
    <source>
        <dbReference type="ARBA" id="ARBA00023002"/>
    </source>
</evidence>
<keyword evidence="5" id="KW-1185">Reference proteome</keyword>
<dbReference type="Proteomes" id="UP001596174">
    <property type="component" value="Unassembled WGS sequence"/>
</dbReference>